<evidence type="ECO:0000256" key="8">
    <source>
        <dbReference type="ARBA" id="ARBA00048679"/>
    </source>
</evidence>
<feature type="binding site" evidence="9">
    <location>
        <position position="393"/>
    </location>
    <ligand>
        <name>ATP</name>
        <dbReference type="ChEBI" id="CHEBI:30616"/>
    </ligand>
</feature>
<evidence type="ECO:0000256" key="4">
    <source>
        <dbReference type="ARBA" id="ARBA00022741"/>
    </source>
</evidence>
<keyword evidence="2" id="KW-0723">Serine/threonine-protein kinase</keyword>
<evidence type="ECO:0000256" key="10">
    <source>
        <dbReference type="SAM" id="MobiDB-lite"/>
    </source>
</evidence>
<gene>
    <name evidence="12" type="ORF">PDIGIT_LOCUS14352</name>
</gene>
<evidence type="ECO:0000256" key="3">
    <source>
        <dbReference type="ARBA" id="ARBA00022679"/>
    </source>
</evidence>
<dbReference type="GO" id="GO:0005524">
    <property type="term" value="F:ATP binding"/>
    <property type="evidence" value="ECO:0007669"/>
    <property type="project" value="UniProtKB-UniRule"/>
</dbReference>
<evidence type="ECO:0000256" key="7">
    <source>
        <dbReference type="ARBA" id="ARBA00047899"/>
    </source>
</evidence>
<keyword evidence="3" id="KW-0808">Transferase</keyword>
<dbReference type="InterPro" id="IPR008271">
    <property type="entry name" value="Ser/Thr_kinase_AS"/>
</dbReference>
<dbReference type="EMBL" id="CAOQHR010000011">
    <property type="protein sequence ID" value="CAI6341159.1"/>
    <property type="molecule type" value="Genomic_DNA"/>
</dbReference>
<dbReference type="OrthoDB" id="4062651at2759"/>
<evidence type="ECO:0000256" key="2">
    <source>
        <dbReference type="ARBA" id="ARBA00022527"/>
    </source>
</evidence>
<name>A0A9W4UTE7_9PLEO</name>
<keyword evidence="5" id="KW-0418">Kinase</keyword>
<dbReference type="PROSITE" id="PS00107">
    <property type="entry name" value="PROTEIN_KINASE_ATP"/>
    <property type="match status" value="1"/>
</dbReference>
<dbReference type="InterPro" id="IPR017441">
    <property type="entry name" value="Protein_kinase_ATP_BS"/>
</dbReference>
<feature type="compositionally biased region" description="Low complexity" evidence="10">
    <location>
        <begin position="223"/>
        <end position="244"/>
    </location>
</feature>
<dbReference type="GO" id="GO:0007165">
    <property type="term" value="P:signal transduction"/>
    <property type="evidence" value="ECO:0007669"/>
    <property type="project" value="TreeGrafter"/>
</dbReference>
<evidence type="ECO:0000313" key="12">
    <source>
        <dbReference type="EMBL" id="CAI6341159.1"/>
    </source>
</evidence>
<keyword evidence="4 9" id="KW-0547">Nucleotide-binding</keyword>
<proteinExistence type="predicted"/>
<dbReference type="Gene3D" id="1.10.510.10">
    <property type="entry name" value="Transferase(Phosphotransferase) domain 1"/>
    <property type="match status" value="1"/>
</dbReference>
<feature type="domain" description="Protein kinase" evidence="11">
    <location>
        <begin position="362"/>
        <end position="669"/>
    </location>
</feature>
<comment type="catalytic activity">
    <reaction evidence="8">
        <text>L-seryl-[protein] + ATP = O-phospho-L-seryl-[protein] + ADP + H(+)</text>
        <dbReference type="Rhea" id="RHEA:17989"/>
        <dbReference type="Rhea" id="RHEA-COMP:9863"/>
        <dbReference type="Rhea" id="RHEA-COMP:11604"/>
        <dbReference type="ChEBI" id="CHEBI:15378"/>
        <dbReference type="ChEBI" id="CHEBI:29999"/>
        <dbReference type="ChEBI" id="CHEBI:30616"/>
        <dbReference type="ChEBI" id="CHEBI:83421"/>
        <dbReference type="ChEBI" id="CHEBI:456216"/>
        <dbReference type="EC" id="2.7.11.1"/>
    </reaction>
</comment>
<sequence>MPALVTSPPAPTSLHPESSSSQNTSNLVRRESRLVEYQTPIAEEDESTETASEPAEPVTPTSHNGDNITFTHPFRDESQDTVLVKSDPATPKEPLKSSPPASAVPAPAPAPASLVRTRSDKMESEQPPSPTDKAPRLHKRAASFMRSKLHRSSSHKDGPNAKNEQPKVEKPKDEKPKPAPVEKMATEKSIVKTGVDGPAELATPAVNIPKYRRLSSFSLSARNSPKSSMANSPPSPASPTSTISGEHDTTEPKPKAGRKHSSSSTALSSMNKRPGIAWANSAKPGKRASWARRRSASQEQVPRLDDDDDEQPTAGMLATFSKPAATGVGMKARRLSLSLPDEFVVDCCELEKEYKSSSLMPGKRGKCLGKGATAEVRIMARKGFNSEELVAVKEFRSRDKAESEEEYIQKIKSEFCIAKSLHHPNIVETLRLCTNHGRWNHVMEFCAHGELFSLVERKLFAGGAEGYYSADDRLCFFKQLLRGVDYLHSHGIAHRDIKLENLLLHKDGHLKISDFGVAEVYSGEHPGLRAAQGECGKNMTDVRLSAPGICGSLPYIAPEVLEKSGEYDPRPLDVWSCAIVYLTMTFGGCPWQAAKPEFEYYARFKKGWDEWLPEHPDGKIFDGVDGHPKCGKLFSLINPPAVKRLMLKMLHPNPAMRITIREALDTHFMRNVNCCCPENYEDPKCCVDASKGTKGIKAAPTKKYLHHHIPPKAESKLGRALTHRFDMGDGWQ</sequence>
<dbReference type="Proteomes" id="UP001152607">
    <property type="component" value="Unassembled WGS sequence"/>
</dbReference>
<dbReference type="GO" id="GO:0004674">
    <property type="term" value="F:protein serine/threonine kinase activity"/>
    <property type="evidence" value="ECO:0007669"/>
    <property type="project" value="UniProtKB-KW"/>
</dbReference>
<dbReference type="PANTHER" id="PTHR43895:SF32">
    <property type="entry name" value="SERINE_THREONINE-PROTEIN KINASE CHK1"/>
    <property type="match status" value="1"/>
</dbReference>
<reference evidence="12" key="1">
    <citation type="submission" date="2023-01" db="EMBL/GenBank/DDBJ databases">
        <authorList>
            <person name="Van Ghelder C."/>
            <person name="Rancurel C."/>
        </authorList>
    </citation>
    <scope>NUCLEOTIDE SEQUENCE</scope>
    <source>
        <strain evidence="12">CNCM I-4278</strain>
    </source>
</reference>
<keyword evidence="13" id="KW-1185">Reference proteome</keyword>
<dbReference type="InterPro" id="IPR011009">
    <property type="entry name" value="Kinase-like_dom_sf"/>
</dbReference>
<feature type="region of interest" description="Disordered" evidence="10">
    <location>
        <begin position="1"/>
        <end position="320"/>
    </location>
</feature>
<feature type="compositionally biased region" description="Basic residues" evidence="10">
    <location>
        <begin position="136"/>
        <end position="153"/>
    </location>
</feature>
<keyword evidence="6 9" id="KW-0067">ATP-binding</keyword>
<dbReference type="Pfam" id="PF00069">
    <property type="entry name" value="Pkinase"/>
    <property type="match status" value="1"/>
</dbReference>
<dbReference type="EC" id="2.7.11.1" evidence="1"/>
<protein>
    <recommendedName>
        <fullName evidence="1">non-specific serine/threonine protein kinase</fullName>
        <ecNumber evidence="1">2.7.11.1</ecNumber>
    </recommendedName>
</protein>
<dbReference type="SMART" id="SM00220">
    <property type="entry name" value="S_TKc"/>
    <property type="match status" value="1"/>
</dbReference>
<evidence type="ECO:0000256" key="9">
    <source>
        <dbReference type="PROSITE-ProRule" id="PRU10141"/>
    </source>
</evidence>
<comment type="catalytic activity">
    <reaction evidence="7">
        <text>L-threonyl-[protein] + ATP = O-phospho-L-threonyl-[protein] + ADP + H(+)</text>
        <dbReference type="Rhea" id="RHEA:46608"/>
        <dbReference type="Rhea" id="RHEA-COMP:11060"/>
        <dbReference type="Rhea" id="RHEA-COMP:11605"/>
        <dbReference type="ChEBI" id="CHEBI:15378"/>
        <dbReference type="ChEBI" id="CHEBI:30013"/>
        <dbReference type="ChEBI" id="CHEBI:30616"/>
        <dbReference type="ChEBI" id="CHEBI:61977"/>
        <dbReference type="ChEBI" id="CHEBI:456216"/>
        <dbReference type="EC" id="2.7.11.1"/>
    </reaction>
</comment>
<feature type="compositionally biased region" description="Basic residues" evidence="10">
    <location>
        <begin position="284"/>
        <end position="295"/>
    </location>
</feature>
<feature type="compositionally biased region" description="Basic and acidic residues" evidence="10">
    <location>
        <begin position="245"/>
        <end position="254"/>
    </location>
</feature>
<evidence type="ECO:0000313" key="13">
    <source>
        <dbReference type="Proteomes" id="UP001152607"/>
    </source>
</evidence>
<feature type="compositionally biased region" description="Polar residues" evidence="10">
    <location>
        <begin position="59"/>
        <end position="70"/>
    </location>
</feature>
<dbReference type="SUPFAM" id="SSF56112">
    <property type="entry name" value="Protein kinase-like (PK-like)"/>
    <property type="match status" value="1"/>
</dbReference>
<comment type="caution">
    <text evidence="12">The sequence shown here is derived from an EMBL/GenBank/DDBJ whole genome shotgun (WGS) entry which is preliminary data.</text>
</comment>
<dbReference type="PANTHER" id="PTHR43895">
    <property type="entry name" value="CALCIUM/CALMODULIN-DEPENDENT PROTEIN KINASE KINASE-RELATED"/>
    <property type="match status" value="1"/>
</dbReference>
<dbReference type="InterPro" id="IPR000719">
    <property type="entry name" value="Prot_kinase_dom"/>
</dbReference>
<dbReference type="CDD" id="cd13994">
    <property type="entry name" value="STKc_HAL4_like"/>
    <property type="match status" value="1"/>
</dbReference>
<organism evidence="12 13">
    <name type="scientific">Periconia digitata</name>
    <dbReference type="NCBI Taxonomy" id="1303443"/>
    <lineage>
        <taxon>Eukaryota</taxon>
        <taxon>Fungi</taxon>
        <taxon>Dikarya</taxon>
        <taxon>Ascomycota</taxon>
        <taxon>Pezizomycotina</taxon>
        <taxon>Dothideomycetes</taxon>
        <taxon>Pleosporomycetidae</taxon>
        <taxon>Pleosporales</taxon>
        <taxon>Massarineae</taxon>
        <taxon>Periconiaceae</taxon>
        <taxon>Periconia</taxon>
    </lineage>
</organism>
<evidence type="ECO:0000256" key="6">
    <source>
        <dbReference type="ARBA" id="ARBA00022840"/>
    </source>
</evidence>
<dbReference type="PROSITE" id="PS00108">
    <property type="entry name" value="PROTEIN_KINASE_ST"/>
    <property type="match status" value="1"/>
</dbReference>
<evidence type="ECO:0000259" key="11">
    <source>
        <dbReference type="PROSITE" id="PS50011"/>
    </source>
</evidence>
<dbReference type="PROSITE" id="PS50011">
    <property type="entry name" value="PROTEIN_KINASE_DOM"/>
    <property type="match status" value="1"/>
</dbReference>
<dbReference type="AlphaFoldDB" id="A0A9W4UTE7"/>
<feature type="compositionally biased region" description="Basic and acidic residues" evidence="10">
    <location>
        <begin position="154"/>
        <end position="177"/>
    </location>
</feature>
<accession>A0A9W4UTE7</accession>
<feature type="compositionally biased region" description="Polar residues" evidence="10">
    <location>
        <begin position="262"/>
        <end position="271"/>
    </location>
</feature>
<evidence type="ECO:0000256" key="5">
    <source>
        <dbReference type="ARBA" id="ARBA00022777"/>
    </source>
</evidence>
<evidence type="ECO:0000256" key="1">
    <source>
        <dbReference type="ARBA" id="ARBA00012513"/>
    </source>
</evidence>
<feature type="compositionally biased region" description="Polar residues" evidence="10">
    <location>
        <begin position="15"/>
        <end position="27"/>
    </location>
</feature>